<gene>
    <name evidence="1" type="ORF">BOKJ2_LOCUS4044</name>
</gene>
<comment type="caution">
    <text evidence="1">The sequence shown here is derived from an EMBL/GenBank/DDBJ whole genome shotgun (WGS) entry which is preliminary data.</text>
</comment>
<keyword evidence="2" id="KW-1185">Reference proteome</keyword>
<dbReference type="Proteomes" id="UP000783686">
    <property type="component" value="Unassembled WGS sequence"/>
</dbReference>
<evidence type="ECO:0000313" key="2">
    <source>
        <dbReference type="Proteomes" id="UP000614601"/>
    </source>
</evidence>
<evidence type="ECO:0000313" key="1">
    <source>
        <dbReference type="EMBL" id="CAD5212121.1"/>
    </source>
</evidence>
<proteinExistence type="predicted"/>
<dbReference type="Gene3D" id="3.10.100.10">
    <property type="entry name" value="Mannose-Binding Protein A, subunit A"/>
    <property type="match status" value="1"/>
</dbReference>
<dbReference type="Proteomes" id="UP000614601">
    <property type="component" value="Unassembled WGS sequence"/>
</dbReference>
<dbReference type="OrthoDB" id="5833759at2759"/>
<accession>A0A811K8N4</accession>
<dbReference type="AlphaFoldDB" id="A0A811K8N4"/>
<name>A0A811K8N4_9BILA</name>
<sequence length="302" mass="34864">MFCNHISAEKKHLAILRNDHVVHDLMKTVVVHPDLKYFVGTKADVYQCKADERCCPDKEKFFYYDDAGLQGPVNSSLWLRFQPDNLEGSVPEQIVTLEPAWRTYQGPVNLLGFNDVNGQQQEIPLLCEYRDKYKCPEGFVFNDGVCTGILECGATGDECESKCTQMGNSFGGKAMLPSIHNDNYNWFLATQYRKVIMSGKENNFKNGKLFSQYWPIMIGMKHIHGQWVNLDQTPSDYFRWWSLENKEVKLFTNPDKGYKRVFLMVRVNGDDGISTFGYWANNYHDKDKIPFVGCQVKPKKLF</sequence>
<dbReference type="InterPro" id="IPR016187">
    <property type="entry name" value="CTDL_fold"/>
</dbReference>
<dbReference type="SUPFAM" id="SSF56436">
    <property type="entry name" value="C-type lectin-like"/>
    <property type="match status" value="1"/>
</dbReference>
<organism evidence="1 2">
    <name type="scientific">Bursaphelenchus okinawaensis</name>
    <dbReference type="NCBI Taxonomy" id="465554"/>
    <lineage>
        <taxon>Eukaryota</taxon>
        <taxon>Metazoa</taxon>
        <taxon>Ecdysozoa</taxon>
        <taxon>Nematoda</taxon>
        <taxon>Chromadorea</taxon>
        <taxon>Rhabditida</taxon>
        <taxon>Tylenchina</taxon>
        <taxon>Tylenchomorpha</taxon>
        <taxon>Aphelenchoidea</taxon>
        <taxon>Aphelenchoididae</taxon>
        <taxon>Bursaphelenchus</taxon>
    </lineage>
</organism>
<dbReference type="InterPro" id="IPR016186">
    <property type="entry name" value="C-type_lectin-like/link_sf"/>
</dbReference>
<reference evidence="1" key="1">
    <citation type="submission" date="2020-09" db="EMBL/GenBank/DDBJ databases">
        <authorList>
            <person name="Kikuchi T."/>
        </authorList>
    </citation>
    <scope>NUCLEOTIDE SEQUENCE</scope>
    <source>
        <strain evidence="1">SH1</strain>
    </source>
</reference>
<dbReference type="EMBL" id="CAJFDH010000002">
    <property type="protein sequence ID" value="CAD5212121.1"/>
    <property type="molecule type" value="Genomic_DNA"/>
</dbReference>
<dbReference type="EMBL" id="CAJFCW020000002">
    <property type="protein sequence ID" value="CAG9095107.1"/>
    <property type="molecule type" value="Genomic_DNA"/>
</dbReference>
<protein>
    <submittedName>
        <fullName evidence="1">Uncharacterized protein</fullName>
    </submittedName>
</protein>